<proteinExistence type="predicted"/>
<feature type="domain" description="Glycosyltransferase subfamily 4-like N-terminal" evidence="2">
    <location>
        <begin position="15"/>
        <end position="166"/>
    </location>
</feature>
<evidence type="ECO:0000259" key="1">
    <source>
        <dbReference type="Pfam" id="PF00534"/>
    </source>
</evidence>
<accession>A0A4R6T8M2</accession>
<protein>
    <submittedName>
        <fullName evidence="3">Glycosyltransferase involved in cell wall biosynthesis</fullName>
    </submittedName>
</protein>
<dbReference type="OrthoDB" id="823685at2"/>
<dbReference type="CDD" id="cd03801">
    <property type="entry name" value="GT4_PimA-like"/>
    <property type="match status" value="1"/>
</dbReference>
<evidence type="ECO:0000313" key="4">
    <source>
        <dbReference type="Proteomes" id="UP000294535"/>
    </source>
</evidence>
<dbReference type="Gene3D" id="3.40.50.2000">
    <property type="entry name" value="Glycogen Phosphorylase B"/>
    <property type="match status" value="2"/>
</dbReference>
<feature type="domain" description="Glycosyl transferase family 1" evidence="1">
    <location>
        <begin position="180"/>
        <end position="333"/>
    </location>
</feature>
<reference evidence="3 4" key="1">
    <citation type="submission" date="2019-03" db="EMBL/GenBank/DDBJ databases">
        <title>Genomic Encyclopedia of Type Strains, Phase III (KMG-III): the genomes of soil and plant-associated and newly described type strains.</title>
        <authorList>
            <person name="Whitman W."/>
        </authorList>
    </citation>
    <scope>NUCLEOTIDE SEQUENCE [LARGE SCALE GENOMIC DNA]</scope>
    <source>
        <strain evidence="3 4">CECT 8446</strain>
    </source>
</reference>
<comment type="caution">
    <text evidence="3">The sequence shown here is derived from an EMBL/GenBank/DDBJ whole genome shotgun (WGS) entry which is preliminary data.</text>
</comment>
<dbReference type="InterPro" id="IPR001296">
    <property type="entry name" value="Glyco_trans_1"/>
</dbReference>
<dbReference type="RefSeq" id="WP_133554090.1">
    <property type="nucleotide sequence ID" value="NZ_SNYF01000005.1"/>
</dbReference>
<dbReference type="AlphaFoldDB" id="A0A4R6T8M2"/>
<evidence type="ECO:0000259" key="2">
    <source>
        <dbReference type="Pfam" id="PF13439"/>
    </source>
</evidence>
<dbReference type="Pfam" id="PF00534">
    <property type="entry name" value="Glycos_transf_1"/>
    <property type="match status" value="1"/>
</dbReference>
<sequence length="357" mass="40961">MTKPKIVQLIDTLDPGGAERMAINMANEFTKRGFHHSLIVSRHFGSLKDQISDLSLLKILGKKNTFDIKAFRALLRELNRFEAEILHAHGTSIYWGVMAKWFRPSLRLIWHDHLGISKDVIEHNPRNEIKWLSRWIDFVITANESTKEYWLSKGYWKEERVTYLQNFPSLKLMPRKKNPVFTFVHLANFRSEKGQAVLVQAVKKLKSKGLDFKVRMVGKEVDPEWKRGIKDSIREFELENQISLEGEINDVSKLLSEVDAGLVVSEREGLPVALLEYGLAGLPVISSQVGQCPEVLERGKYGFLFPPGDIDSLVDLMEKMILNPLVLENLSQKFRIHVEGNYGPTQFFGGYEKIINL</sequence>
<dbReference type="GO" id="GO:0016757">
    <property type="term" value="F:glycosyltransferase activity"/>
    <property type="evidence" value="ECO:0007669"/>
    <property type="project" value="InterPro"/>
</dbReference>
<gene>
    <name evidence="3" type="ORF">DFQ04_1442</name>
</gene>
<dbReference type="PANTHER" id="PTHR12526">
    <property type="entry name" value="GLYCOSYLTRANSFERASE"/>
    <property type="match status" value="1"/>
</dbReference>
<dbReference type="SUPFAM" id="SSF53756">
    <property type="entry name" value="UDP-Glycosyltransferase/glycogen phosphorylase"/>
    <property type="match status" value="1"/>
</dbReference>
<dbReference type="PANTHER" id="PTHR12526:SF630">
    <property type="entry name" value="GLYCOSYLTRANSFERASE"/>
    <property type="match status" value="1"/>
</dbReference>
<keyword evidence="3" id="KW-0808">Transferase</keyword>
<evidence type="ECO:0000313" key="3">
    <source>
        <dbReference type="EMBL" id="TDQ19618.1"/>
    </source>
</evidence>
<dbReference type="InterPro" id="IPR028098">
    <property type="entry name" value="Glyco_trans_4-like_N"/>
</dbReference>
<organism evidence="3 4">
    <name type="scientific">Algoriphagus boseongensis</name>
    <dbReference type="NCBI Taxonomy" id="1442587"/>
    <lineage>
        <taxon>Bacteria</taxon>
        <taxon>Pseudomonadati</taxon>
        <taxon>Bacteroidota</taxon>
        <taxon>Cytophagia</taxon>
        <taxon>Cytophagales</taxon>
        <taxon>Cyclobacteriaceae</taxon>
        <taxon>Algoriphagus</taxon>
    </lineage>
</organism>
<dbReference type="Proteomes" id="UP000294535">
    <property type="component" value="Unassembled WGS sequence"/>
</dbReference>
<dbReference type="EMBL" id="SNYF01000005">
    <property type="protein sequence ID" value="TDQ19618.1"/>
    <property type="molecule type" value="Genomic_DNA"/>
</dbReference>
<name>A0A4R6T8M2_9BACT</name>
<dbReference type="Pfam" id="PF13439">
    <property type="entry name" value="Glyco_transf_4"/>
    <property type="match status" value="1"/>
</dbReference>
<keyword evidence="4" id="KW-1185">Reference proteome</keyword>